<feature type="chain" id="PRO_5005208855" description="Carbohydrate-binding domain-containing protein" evidence="1">
    <location>
        <begin position="21"/>
        <end position="353"/>
    </location>
</feature>
<dbReference type="Pfam" id="PF06452">
    <property type="entry name" value="CBM9_1"/>
    <property type="match status" value="1"/>
</dbReference>
<dbReference type="EMBL" id="CP012040">
    <property type="protein sequence ID" value="AKP50822.1"/>
    <property type="molecule type" value="Genomic_DNA"/>
</dbReference>
<accession>A0A0H4PRB8</accession>
<name>A0A0H4PRB8_9BACT</name>
<dbReference type="GO" id="GO:0004553">
    <property type="term" value="F:hydrolase activity, hydrolyzing O-glycosyl compounds"/>
    <property type="evidence" value="ECO:0007669"/>
    <property type="project" value="InterPro"/>
</dbReference>
<evidence type="ECO:0000313" key="4">
    <source>
        <dbReference type="Proteomes" id="UP000036520"/>
    </source>
</evidence>
<feature type="domain" description="Carbohydrate-binding" evidence="2">
    <location>
        <begin position="40"/>
        <end position="191"/>
    </location>
</feature>
<dbReference type="Gene3D" id="2.60.40.1190">
    <property type="match status" value="1"/>
</dbReference>
<evidence type="ECO:0000259" key="2">
    <source>
        <dbReference type="Pfam" id="PF06452"/>
    </source>
</evidence>
<dbReference type="PATRIC" id="fig|320787.5.peg.1515"/>
<proteinExistence type="predicted"/>
<dbReference type="PANTHER" id="PTHR35532">
    <property type="entry name" value="SIMILAR TO POLYHYDROXYALKANOATE DEPOLYMERASE"/>
    <property type="match status" value="1"/>
</dbReference>
<evidence type="ECO:0000256" key="1">
    <source>
        <dbReference type="SAM" id="SignalP"/>
    </source>
</evidence>
<organism evidence="3 4">
    <name type="scientific">Cyclobacterium amurskyense</name>
    <dbReference type="NCBI Taxonomy" id="320787"/>
    <lineage>
        <taxon>Bacteria</taxon>
        <taxon>Pseudomonadati</taxon>
        <taxon>Bacteroidota</taxon>
        <taxon>Cytophagia</taxon>
        <taxon>Cytophagales</taxon>
        <taxon>Cyclobacteriaceae</taxon>
        <taxon>Cyclobacterium</taxon>
    </lineage>
</organism>
<gene>
    <name evidence="3" type="ORF">CA2015_1377</name>
</gene>
<feature type="signal peptide" evidence="1">
    <location>
        <begin position="1"/>
        <end position="20"/>
    </location>
</feature>
<dbReference type="STRING" id="320787.CA2015_1377"/>
<dbReference type="RefSeq" id="WP_048641233.1">
    <property type="nucleotide sequence ID" value="NZ_CP012040.1"/>
</dbReference>
<dbReference type="Proteomes" id="UP000036520">
    <property type="component" value="Chromosome"/>
</dbReference>
<dbReference type="OrthoDB" id="9786766at2"/>
<reference evidence="3 4" key="1">
    <citation type="submission" date="2015-07" db="EMBL/GenBank/DDBJ databases">
        <authorList>
            <person name="Kim K.M."/>
        </authorList>
    </citation>
    <scope>NUCLEOTIDE SEQUENCE [LARGE SCALE GENOMIC DNA]</scope>
    <source>
        <strain evidence="3 4">KCTC 12363</strain>
    </source>
</reference>
<dbReference type="GO" id="GO:0016052">
    <property type="term" value="P:carbohydrate catabolic process"/>
    <property type="evidence" value="ECO:0007669"/>
    <property type="project" value="InterPro"/>
</dbReference>
<dbReference type="KEGG" id="camu:CA2015_1377"/>
<dbReference type="SUPFAM" id="SSF49344">
    <property type="entry name" value="CBD9-like"/>
    <property type="match status" value="1"/>
</dbReference>
<dbReference type="InterPro" id="IPR010502">
    <property type="entry name" value="Carb-bd_dom_fam9"/>
</dbReference>
<dbReference type="GO" id="GO:0030246">
    <property type="term" value="F:carbohydrate binding"/>
    <property type="evidence" value="ECO:0007669"/>
    <property type="project" value="InterPro"/>
</dbReference>
<evidence type="ECO:0000313" key="3">
    <source>
        <dbReference type="EMBL" id="AKP50822.1"/>
    </source>
</evidence>
<keyword evidence="4" id="KW-1185">Reference proteome</keyword>
<sequence length="353" mass="40826">MFRKSILLIGLSIINLAVYAQDIPQAKGYVAYKVSQKPIIDGKLEESNWLAANWSSPFMDIQGTDFPMPNQLTQMKMLWDENFLYIGILLKEKNIWATYTERESVIFHENDIEIFIDPDGDTHNYYEIEVNALGTLWDLLLTKPYKNGGNPINGWNINDFEYAIHLDGTINDPSDVDDHWSIEMAIPWKSLSQSGPSYKAPENGDQWRINFSRVQWQIEPTANGYTKKINPQTGKSYPEDNWVWSPMGLINMHLPERWGYVQFSDSQVGNGNQAFVMHADEQIKNELRKLYDAEKAFFAIHGHYTDQLTELNSNTPLSDVAIEATKSWFKISCPATSKDKYWYITEDSRIWKK</sequence>
<dbReference type="PANTHER" id="PTHR35532:SF5">
    <property type="entry name" value="CARBOHYDRATE-BINDING DOMAIN-CONTAINING PROTEIN"/>
    <property type="match status" value="1"/>
</dbReference>
<dbReference type="CDD" id="cd09620">
    <property type="entry name" value="CBM9_like_3"/>
    <property type="match status" value="1"/>
</dbReference>
<keyword evidence="1" id="KW-0732">Signal</keyword>
<protein>
    <recommendedName>
        <fullName evidence="2">Carbohydrate-binding domain-containing protein</fullName>
    </recommendedName>
</protein>
<dbReference type="AlphaFoldDB" id="A0A0H4PRB8"/>